<keyword evidence="3" id="KW-1185">Reference proteome</keyword>
<name>A0A6I6MWL2_9ACTN</name>
<proteinExistence type="predicted"/>
<dbReference type="Proteomes" id="UP000436138">
    <property type="component" value="Chromosome"/>
</dbReference>
<dbReference type="KEGG" id="sbro:GQF42_04395"/>
<gene>
    <name evidence="2" type="ORF">GQF42_04395</name>
</gene>
<feature type="compositionally biased region" description="Basic and acidic residues" evidence="1">
    <location>
        <begin position="22"/>
        <end position="33"/>
    </location>
</feature>
<evidence type="ECO:0000313" key="2">
    <source>
        <dbReference type="EMBL" id="QHA02631.1"/>
    </source>
</evidence>
<feature type="region of interest" description="Disordered" evidence="1">
    <location>
        <begin position="1"/>
        <end position="40"/>
    </location>
</feature>
<dbReference type="AlphaFoldDB" id="A0A6I6MWL2"/>
<accession>A0A6I6MWL2</accession>
<sequence>MHFYTVHGQNVPDDLGGQVEQGAERRGDVEQGRHAGASRSVVGGRTVQDYMIFYPSGLTIRGDPVVATPVAGGYDVRFNPGTPAAAVSHVAALTAPNWPVVRSCSTVTCR</sequence>
<reference evidence="2 3" key="1">
    <citation type="submission" date="2019-12" db="EMBL/GenBank/DDBJ databases">
        <title>Streptomyces sp. strain T44 isolated from rhizosphere soil of Broussonetia papyrifera.</title>
        <authorList>
            <person name="Mo P."/>
        </authorList>
    </citation>
    <scope>NUCLEOTIDE SEQUENCE [LARGE SCALE GENOMIC DNA]</scope>
    <source>
        <strain evidence="2 3">T44</strain>
    </source>
</reference>
<evidence type="ECO:0000256" key="1">
    <source>
        <dbReference type="SAM" id="MobiDB-lite"/>
    </source>
</evidence>
<organism evidence="2 3">
    <name type="scientific">Streptomyces broussonetiae</name>
    <dbReference type="NCBI Taxonomy" id="2686304"/>
    <lineage>
        <taxon>Bacteria</taxon>
        <taxon>Bacillati</taxon>
        <taxon>Actinomycetota</taxon>
        <taxon>Actinomycetes</taxon>
        <taxon>Kitasatosporales</taxon>
        <taxon>Streptomycetaceae</taxon>
        <taxon>Streptomyces</taxon>
    </lineage>
</organism>
<protein>
    <submittedName>
        <fullName evidence="2">Uncharacterized protein</fullName>
    </submittedName>
</protein>
<evidence type="ECO:0000313" key="3">
    <source>
        <dbReference type="Proteomes" id="UP000436138"/>
    </source>
</evidence>
<dbReference type="EMBL" id="CP047020">
    <property type="protein sequence ID" value="QHA02631.1"/>
    <property type="molecule type" value="Genomic_DNA"/>
</dbReference>